<name>A0AA88A9I6_FICCA</name>
<accession>A0AA88A9I6</accession>
<keyword evidence="11" id="KW-1185">Reference proteome</keyword>
<dbReference type="EMBL" id="BTGU01000026">
    <property type="protein sequence ID" value="GMN47685.1"/>
    <property type="molecule type" value="Genomic_DNA"/>
</dbReference>
<comment type="subcellular location">
    <subcellularLocation>
        <location evidence="2">Nucleus</location>
    </subcellularLocation>
</comment>
<comment type="cofactor">
    <cofactor evidence="1">
        <name>a divalent metal cation</name>
        <dbReference type="ChEBI" id="CHEBI:60240"/>
    </cofactor>
</comment>
<proteinExistence type="inferred from homology"/>
<dbReference type="GO" id="GO:0005634">
    <property type="term" value="C:nucleus"/>
    <property type="evidence" value="ECO:0007669"/>
    <property type="project" value="UniProtKB-SubCell"/>
</dbReference>
<dbReference type="GO" id="GO:0004518">
    <property type="term" value="F:nuclease activity"/>
    <property type="evidence" value="ECO:0007669"/>
    <property type="project" value="UniProtKB-KW"/>
</dbReference>
<dbReference type="PANTHER" id="PTHR22930">
    <property type="match status" value="1"/>
</dbReference>
<evidence type="ECO:0000256" key="2">
    <source>
        <dbReference type="ARBA" id="ARBA00004123"/>
    </source>
</evidence>
<keyword evidence="6" id="KW-0378">Hydrolase</keyword>
<protein>
    <recommendedName>
        <fullName evidence="9">DDE Tnp4 domain-containing protein</fullName>
    </recommendedName>
</protein>
<dbReference type="AlphaFoldDB" id="A0AA88A9I6"/>
<evidence type="ECO:0000256" key="8">
    <source>
        <dbReference type="SAM" id="MobiDB-lite"/>
    </source>
</evidence>
<gene>
    <name evidence="10" type="ORF">TIFTF001_016865</name>
</gene>
<dbReference type="Proteomes" id="UP001187192">
    <property type="component" value="Unassembled WGS sequence"/>
</dbReference>
<evidence type="ECO:0000256" key="7">
    <source>
        <dbReference type="ARBA" id="ARBA00023242"/>
    </source>
</evidence>
<dbReference type="GO" id="GO:0046872">
    <property type="term" value="F:metal ion binding"/>
    <property type="evidence" value="ECO:0007669"/>
    <property type="project" value="UniProtKB-KW"/>
</dbReference>
<evidence type="ECO:0000256" key="6">
    <source>
        <dbReference type="ARBA" id="ARBA00022801"/>
    </source>
</evidence>
<dbReference type="InterPro" id="IPR045249">
    <property type="entry name" value="HARBI1-like"/>
</dbReference>
<evidence type="ECO:0000256" key="1">
    <source>
        <dbReference type="ARBA" id="ARBA00001968"/>
    </source>
</evidence>
<reference evidence="10" key="1">
    <citation type="submission" date="2023-07" db="EMBL/GenBank/DDBJ databases">
        <title>draft genome sequence of fig (Ficus carica).</title>
        <authorList>
            <person name="Takahashi T."/>
            <person name="Nishimura K."/>
        </authorList>
    </citation>
    <scope>NUCLEOTIDE SEQUENCE</scope>
</reference>
<comment type="caution">
    <text evidence="10">The sequence shown here is derived from an EMBL/GenBank/DDBJ whole genome shotgun (WGS) entry which is preliminary data.</text>
</comment>
<dbReference type="InterPro" id="IPR027806">
    <property type="entry name" value="HARBI1_dom"/>
</dbReference>
<evidence type="ECO:0000259" key="9">
    <source>
        <dbReference type="Pfam" id="PF13359"/>
    </source>
</evidence>
<keyword evidence="5" id="KW-0479">Metal-binding</keyword>
<evidence type="ECO:0000313" key="11">
    <source>
        <dbReference type="Proteomes" id="UP001187192"/>
    </source>
</evidence>
<dbReference type="GO" id="GO:0016787">
    <property type="term" value="F:hydrolase activity"/>
    <property type="evidence" value="ECO:0007669"/>
    <property type="project" value="UniProtKB-KW"/>
</dbReference>
<feature type="region of interest" description="Disordered" evidence="8">
    <location>
        <begin position="1"/>
        <end position="21"/>
    </location>
</feature>
<dbReference type="PANTHER" id="PTHR22930:SF85">
    <property type="entry name" value="GH03217P-RELATED"/>
    <property type="match status" value="1"/>
</dbReference>
<evidence type="ECO:0000256" key="3">
    <source>
        <dbReference type="ARBA" id="ARBA00006958"/>
    </source>
</evidence>
<evidence type="ECO:0000256" key="5">
    <source>
        <dbReference type="ARBA" id="ARBA00022723"/>
    </source>
</evidence>
<evidence type="ECO:0000313" key="10">
    <source>
        <dbReference type="EMBL" id="GMN47685.1"/>
    </source>
</evidence>
<dbReference type="Pfam" id="PF13359">
    <property type="entry name" value="DDE_Tnp_4"/>
    <property type="match status" value="1"/>
</dbReference>
<keyword evidence="7" id="KW-0539">Nucleus</keyword>
<sequence>MNQFSSASEHEEDDRSSENELRDDDSFLAVAVVAMASSRHYIRRDPQPMLNSRLTDNEFIRWPDYTEVQPLIEEHSYKYRPWFDNCIGIIDGTHVPFVPREDNSEAWVNRKGVHSQNVLAACSFNMKFTYMLAGYEGSCHDAIMLEEAIAFHGFPIPPHDGVPIGGHVDVNADVVLADGADDAGLSTGRQQDASTRGAMNQLREVLADEMWDRYQRFPWY</sequence>
<organism evidence="10 11">
    <name type="scientific">Ficus carica</name>
    <name type="common">Common fig</name>
    <dbReference type="NCBI Taxonomy" id="3494"/>
    <lineage>
        <taxon>Eukaryota</taxon>
        <taxon>Viridiplantae</taxon>
        <taxon>Streptophyta</taxon>
        <taxon>Embryophyta</taxon>
        <taxon>Tracheophyta</taxon>
        <taxon>Spermatophyta</taxon>
        <taxon>Magnoliopsida</taxon>
        <taxon>eudicotyledons</taxon>
        <taxon>Gunneridae</taxon>
        <taxon>Pentapetalae</taxon>
        <taxon>rosids</taxon>
        <taxon>fabids</taxon>
        <taxon>Rosales</taxon>
        <taxon>Moraceae</taxon>
        <taxon>Ficeae</taxon>
        <taxon>Ficus</taxon>
    </lineage>
</organism>
<keyword evidence="4" id="KW-0540">Nuclease</keyword>
<feature type="domain" description="DDE Tnp4" evidence="9">
    <location>
        <begin position="90"/>
        <end position="151"/>
    </location>
</feature>
<evidence type="ECO:0000256" key="4">
    <source>
        <dbReference type="ARBA" id="ARBA00022722"/>
    </source>
</evidence>
<comment type="similarity">
    <text evidence="3">Belongs to the HARBI1 family.</text>
</comment>